<dbReference type="Gene3D" id="3.40.50.300">
    <property type="entry name" value="P-loop containing nucleotide triphosphate hydrolases"/>
    <property type="match status" value="1"/>
</dbReference>
<protein>
    <submittedName>
        <fullName evidence="4">MinD/ParA family protein</fullName>
    </submittedName>
</protein>
<dbReference type="GO" id="GO:0009898">
    <property type="term" value="C:cytoplasmic side of plasma membrane"/>
    <property type="evidence" value="ECO:0007669"/>
    <property type="project" value="TreeGrafter"/>
</dbReference>
<keyword evidence="5" id="KW-1185">Reference proteome</keyword>
<dbReference type="PIRSF" id="PIRSF003092">
    <property type="entry name" value="MinD"/>
    <property type="match status" value="1"/>
</dbReference>
<dbReference type="InterPro" id="IPR050625">
    <property type="entry name" value="ParA/MinD_ATPase"/>
</dbReference>
<organism evidence="4 5">
    <name type="scientific">Bacillus mesophilum</name>
    <dbReference type="NCBI Taxonomy" id="1071718"/>
    <lineage>
        <taxon>Bacteria</taxon>
        <taxon>Bacillati</taxon>
        <taxon>Bacillota</taxon>
        <taxon>Bacilli</taxon>
        <taxon>Bacillales</taxon>
        <taxon>Bacillaceae</taxon>
        <taxon>Bacillus</taxon>
    </lineage>
</organism>
<evidence type="ECO:0000313" key="5">
    <source>
        <dbReference type="Proteomes" id="UP000441354"/>
    </source>
</evidence>
<reference evidence="4 5" key="1">
    <citation type="journal article" date="2014" name="Arch. Microbiol.">
        <title>Bacillus mesophilum sp. nov., strain IITR-54T, a novel 4-chlorobiphenyl dechlorinating bacterium.</title>
        <authorList>
            <person name="Manickam N."/>
            <person name="Singh N.K."/>
            <person name="Bajaj A."/>
            <person name="Kumar R.M."/>
            <person name="Kaur G."/>
            <person name="Kaur N."/>
            <person name="Bala M."/>
            <person name="Kumar A."/>
            <person name="Mayilraj S."/>
        </authorList>
    </citation>
    <scope>NUCLEOTIDE SEQUENCE [LARGE SCALE GENOMIC DNA]</scope>
    <source>
        <strain evidence="4 5">IITR-54</strain>
    </source>
</reference>
<keyword evidence="1" id="KW-0547">Nucleotide-binding</keyword>
<name>A0A7V7RQX4_9BACI</name>
<feature type="domain" description="CobQ/CobB/MinD/ParA nucleotide binding" evidence="3">
    <location>
        <begin position="24"/>
        <end position="240"/>
    </location>
</feature>
<dbReference type="GO" id="GO:0016887">
    <property type="term" value="F:ATP hydrolysis activity"/>
    <property type="evidence" value="ECO:0007669"/>
    <property type="project" value="TreeGrafter"/>
</dbReference>
<evidence type="ECO:0000259" key="3">
    <source>
        <dbReference type="Pfam" id="PF01656"/>
    </source>
</evidence>
<dbReference type="SUPFAM" id="SSF52540">
    <property type="entry name" value="P-loop containing nucleoside triphosphate hydrolases"/>
    <property type="match status" value="1"/>
</dbReference>
<dbReference type="RefSeq" id="WP_151572077.1">
    <property type="nucleotide sequence ID" value="NZ_WBOT01000001.1"/>
</dbReference>
<gene>
    <name evidence="4" type="ORF">F7732_02370</name>
</gene>
<dbReference type="InterPro" id="IPR027417">
    <property type="entry name" value="P-loop_NTPase"/>
</dbReference>
<evidence type="ECO:0000256" key="2">
    <source>
        <dbReference type="ARBA" id="ARBA00022840"/>
    </source>
</evidence>
<dbReference type="Proteomes" id="UP000441354">
    <property type="component" value="Unassembled WGS sequence"/>
</dbReference>
<evidence type="ECO:0000256" key="1">
    <source>
        <dbReference type="ARBA" id="ARBA00022741"/>
    </source>
</evidence>
<dbReference type="GO" id="GO:0051782">
    <property type="term" value="P:negative regulation of cell division"/>
    <property type="evidence" value="ECO:0007669"/>
    <property type="project" value="TreeGrafter"/>
</dbReference>
<dbReference type="PANTHER" id="PTHR43384:SF4">
    <property type="entry name" value="CELLULOSE BIOSYNTHESIS PROTEIN BCSQ-RELATED"/>
    <property type="match status" value="1"/>
</dbReference>
<dbReference type="OrthoDB" id="9816297at2"/>
<accession>A0A7V7RQX4</accession>
<dbReference type="InterPro" id="IPR025501">
    <property type="entry name" value="MinD_FleN"/>
</dbReference>
<dbReference type="AlphaFoldDB" id="A0A7V7RQX4"/>
<keyword evidence="2" id="KW-0067">ATP-binding</keyword>
<dbReference type="Pfam" id="PF01656">
    <property type="entry name" value="CbiA"/>
    <property type="match status" value="1"/>
</dbReference>
<evidence type="ECO:0000313" key="4">
    <source>
        <dbReference type="EMBL" id="KAB2335437.1"/>
    </source>
</evidence>
<dbReference type="GO" id="GO:0005524">
    <property type="term" value="F:ATP binding"/>
    <property type="evidence" value="ECO:0007669"/>
    <property type="project" value="UniProtKB-KW"/>
</dbReference>
<dbReference type="PANTHER" id="PTHR43384">
    <property type="entry name" value="SEPTUM SITE-DETERMINING PROTEIN MIND HOMOLOG, CHLOROPLASTIC-RELATED"/>
    <property type="match status" value="1"/>
</dbReference>
<dbReference type="EMBL" id="WBOT01000001">
    <property type="protein sequence ID" value="KAB2335437.1"/>
    <property type="molecule type" value="Genomic_DNA"/>
</dbReference>
<dbReference type="InterPro" id="IPR033875">
    <property type="entry name" value="FlhG"/>
</dbReference>
<comment type="caution">
    <text evidence="4">The sequence shown here is derived from an EMBL/GenBank/DDBJ whole genome shotgun (WGS) entry which is preliminary data.</text>
</comment>
<sequence length="288" mass="32040">MYDQAAKLRSRIENNGEGSKTRTIAVMSGKGGVGKSNISLNMALTLSGNGYKVLLIDMDIGMGNIDILMGTSPPYTVADFFQNDVGLERIIVTGPQALHYIAGGTGLSHFIDFDPMHMSRFMDEFQQLLYQYDFVFFDMGAGISEHSSKFILSAEDIIVVTTTEPPSITDAYAAVKHVKLLNDRIPFHFIVNRVQNEKEGKETFQRINGALKKFLGIETAFLGSIPDDKNISMAVKRQIPLVLYNDKSPAAKGIKQVADLLIKPIDDIQSMKKKPNFVANLRRLLFER</sequence>
<dbReference type="GO" id="GO:0005829">
    <property type="term" value="C:cytosol"/>
    <property type="evidence" value="ECO:0007669"/>
    <property type="project" value="TreeGrafter"/>
</dbReference>
<dbReference type="CDD" id="cd02038">
    <property type="entry name" value="FlhG-like"/>
    <property type="match status" value="1"/>
</dbReference>
<proteinExistence type="predicted"/>
<dbReference type="InterPro" id="IPR002586">
    <property type="entry name" value="CobQ/CobB/MinD/ParA_Nub-bd_dom"/>
</dbReference>